<comment type="similarity">
    <text evidence="1 10">Belongs to the class-II aminoacyl-tRNA synthetase family.</text>
</comment>
<dbReference type="CDD" id="cd04322">
    <property type="entry name" value="LysRS_N"/>
    <property type="match status" value="1"/>
</dbReference>
<keyword evidence="5 10" id="KW-0547">Nucleotide-binding</keyword>
<keyword evidence="14" id="KW-1185">Reference proteome</keyword>
<dbReference type="GO" id="GO:0006430">
    <property type="term" value="P:lysyl-tRNA aminoacylation"/>
    <property type="evidence" value="ECO:0007669"/>
    <property type="project" value="UniProtKB-UniRule"/>
</dbReference>
<dbReference type="PANTHER" id="PTHR42918">
    <property type="entry name" value="LYSYL-TRNA SYNTHETASE"/>
    <property type="match status" value="1"/>
</dbReference>
<keyword evidence="3 10" id="KW-0436">Ligase</keyword>
<comment type="cofactor">
    <cofactor evidence="10 11">
        <name>Mg(2+)</name>
        <dbReference type="ChEBI" id="CHEBI:18420"/>
    </cofactor>
    <text evidence="10 11">Binds 3 Mg(2+) ions per subunit.</text>
</comment>
<organism evidence="13 14">
    <name type="scientific">Alteracholeplasma palmae (strain ATCC 49389 / J233)</name>
    <name type="common">Acholeplasma palmae</name>
    <dbReference type="NCBI Taxonomy" id="1318466"/>
    <lineage>
        <taxon>Bacteria</taxon>
        <taxon>Bacillati</taxon>
        <taxon>Mycoplasmatota</taxon>
        <taxon>Mollicutes</taxon>
        <taxon>Acholeplasmatales</taxon>
        <taxon>Acholeplasmataceae</taxon>
        <taxon>Acholeplasma</taxon>
    </lineage>
</organism>
<keyword evidence="10" id="KW-0963">Cytoplasm</keyword>
<dbReference type="InterPro" id="IPR044136">
    <property type="entry name" value="Lys-tRNA-ligase_II_N"/>
</dbReference>
<dbReference type="Pfam" id="PF01336">
    <property type="entry name" value="tRNA_anti-codon"/>
    <property type="match status" value="1"/>
</dbReference>
<dbReference type="InterPro" id="IPR018149">
    <property type="entry name" value="Lys-tRNA-synth_II_C"/>
</dbReference>
<evidence type="ECO:0000256" key="4">
    <source>
        <dbReference type="ARBA" id="ARBA00022723"/>
    </source>
</evidence>
<reference evidence="13" key="1">
    <citation type="journal article" date="2013" name="J. Mol. Microbiol. Biotechnol.">
        <title>Analysis of the Complete Genomes of Acholeplasma brassicae , A. palmae and A. laidlawii and Their Comparison to the Obligate Parasites from ' Candidatus Phytoplasma'.</title>
        <authorList>
            <person name="Kube M."/>
            <person name="Siewert C."/>
            <person name="Migdoll A.M."/>
            <person name="Duduk B."/>
            <person name="Holz S."/>
            <person name="Rabus R."/>
            <person name="Seemuller E."/>
            <person name="Mitrovic J."/>
            <person name="Muller I."/>
            <person name="Buttner C."/>
            <person name="Reinhardt R."/>
        </authorList>
    </citation>
    <scope>NUCLEOTIDE SEQUENCE [LARGE SCALE GENOMIC DNA]</scope>
    <source>
        <strain evidence="13">J233</strain>
    </source>
</reference>
<dbReference type="GO" id="GO:0000287">
    <property type="term" value="F:magnesium ion binding"/>
    <property type="evidence" value="ECO:0007669"/>
    <property type="project" value="UniProtKB-UniRule"/>
</dbReference>
<comment type="catalytic activity">
    <reaction evidence="9 10 11">
        <text>tRNA(Lys) + L-lysine + ATP = L-lysyl-tRNA(Lys) + AMP + diphosphate</text>
        <dbReference type="Rhea" id="RHEA:20792"/>
        <dbReference type="Rhea" id="RHEA-COMP:9696"/>
        <dbReference type="Rhea" id="RHEA-COMP:9697"/>
        <dbReference type="ChEBI" id="CHEBI:30616"/>
        <dbReference type="ChEBI" id="CHEBI:32551"/>
        <dbReference type="ChEBI" id="CHEBI:33019"/>
        <dbReference type="ChEBI" id="CHEBI:78442"/>
        <dbReference type="ChEBI" id="CHEBI:78529"/>
        <dbReference type="ChEBI" id="CHEBI:456215"/>
        <dbReference type="EC" id="6.1.1.6"/>
    </reaction>
</comment>
<gene>
    <name evidence="10 13" type="primary">lysS</name>
    <name evidence="13" type="ORF">BN85413990</name>
</gene>
<dbReference type="InterPro" id="IPR045864">
    <property type="entry name" value="aa-tRNA-synth_II/BPL/LPL"/>
</dbReference>
<proteinExistence type="inferred from homology"/>
<dbReference type="NCBIfam" id="NF001756">
    <property type="entry name" value="PRK00484.1"/>
    <property type="match status" value="1"/>
</dbReference>
<dbReference type="EC" id="6.1.1.6" evidence="10"/>
<dbReference type="InterPro" id="IPR004365">
    <property type="entry name" value="NA-bd_OB_tRNA"/>
</dbReference>
<dbReference type="InterPro" id="IPR004364">
    <property type="entry name" value="Aa-tRNA-synt_II"/>
</dbReference>
<dbReference type="SUPFAM" id="SSF55681">
    <property type="entry name" value="Class II aaRS and biotin synthetases"/>
    <property type="match status" value="1"/>
</dbReference>
<comment type="subunit">
    <text evidence="2 10">Homodimer.</text>
</comment>
<dbReference type="Proteomes" id="UP000032740">
    <property type="component" value="Chromosome"/>
</dbReference>
<keyword evidence="6 10" id="KW-0067">ATP-binding</keyword>
<dbReference type="PANTHER" id="PTHR42918:SF15">
    <property type="entry name" value="LYSINE--TRNA LIGASE, CHLOROPLASTIC_MITOCHONDRIAL"/>
    <property type="match status" value="1"/>
</dbReference>
<dbReference type="FunFam" id="2.40.50.140:FF:000024">
    <property type="entry name" value="Lysine--tRNA ligase"/>
    <property type="match status" value="1"/>
</dbReference>
<evidence type="ECO:0000256" key="11">
    <source>
        <dbReference type="RuleBase" id="RU000336"/>
    </source>
</evidence>
<keyword evidence="10 11" id="KW-0460">Magnesium</keyword>
<dbReference type="InterPro" id="IPR006195">
    <property type="entry name" value="aa-tRNA-synth_II"/>
</dbReference>
<dbReference type="SUPFAM" id="SSF50249">
    <property type="entry name" value="Nucleic acid-binding proteins"/>
    <property type="match status" value="1"/>
</dbReference>
<dbReference type="InterPro" id="IPR012340">
    <property type="entry name" value="NA-bd_OB-fold"/>
</dbReference>
<dbReference type="HOGENOM" id="CLU_008255_6_0_14"/>
<keyword evidence="7 10" id="KW-0648">Protein biosynthesis</keyword>
<feature type="binding site" evidence="10">
    <location>
        <position position="404"/>
    </location>
    <ligand>
        <name>Mg(2+)</name>
        <dbReference type="ChEBI" id="CHEBI:18420"/>
        <label>1</label>
    </ligand>
</feature>
<keyword evidence="8 10" id="KW-0030">Aminoacyl-tRNA synthetase</keyword>
<dbReference type="GO" id="GO:0005829">
    <property type="term" value="C:cytosol"/>
    <property type="evidence" value="ECO:0007669"/>
    <property type="project" value="TreeGrafter"/>
</dbReference>
<dbReference type="HAMAP" id="MF_00252">
    <property type="entry name" value="Lys_tRNA_synth_class2"/>
    <property type="match status" value="1"/>
</dbReference>
<dbReference type="GO" id="GO:0004824">
    <property type="term" value="F:lysine-tRNA ligase activity"/>
    <property type="evidence" value="ECO:0007669"/>
    <property type="project" value="UniProtKB-UniRule"/>
</dbReference>
<dbReference type="InterPro" id="IPR002313">
    <property type="entry name" value="Lys-tRNA-ligase_II"/>
</dbReference>
<dbReference type="PRINTS" id="PR00982">
    <property type="entry name" value="TRNASYNTHLYS"/>
</dbReference>
<evidence type="ECO:0000256" key="8">
    <source>
        <dbReference type="ARBA" id="ARBA00023146"/>
    </source>
</evidence>
<evidence type="ECO:0000256" key="1">
    <source>
        <dbReference type="ARBA" id="ARBA00008226"/>
    </source>
</evidence>
<dbReference type="STRING" id="1318466.BN85413990"/>
<accession>U4KSG0</accession>
<dbReference type="GO" id="GO:0000049">
    <property type="term" value="F:tRNA binding"/>
    <property type="evidence" value="ECO:0007669"/>
    <property type="project" value="TreeGrafter"/>
</dbReference>
<evidence type="ECO:0000313" key="13">
    <source>
        <dbReference type="EMBL" id="CCV64976.1"/>
    </source>
</evidence>
<evidence type="ECO:0000256" key="10">
    <source>
        <dbReference type="HAMAP-Rule" id="MF_00252"/>
    </source>
</evidence>
<evidence type="ECO:0000256" key="7">
    <source>
        <dbReference type="ARBA" id="ARBA00022917"/>
    </source>
</evidence>
<dbReference type="Gene3D" id="3.30.930.10">
    <property type="entry name" value="Bira Bifunctional Protein, Domain 2"/>
    <property type="match status" value="1"/>
</dbReference>
<dbReference type="GO" id="GO:0005524">
    <property type="term" value="F:ATP binding"/>
    <property type="evidence" value="ECO:0007669"/>
    <property type="project" value="UniProtKB-UniRule"/>
</dbReference>
<protein>
    <recommendedName>
        <fullName evidence="10">Lysine--tRNA ligase</fullName>
        <ecNumber evidence="10">6.1.1.6</ecNumber>
    </recommendedName>
    <alternativeName>
        <fullName evidence="10">Lysyl-tRNA synthetase</fullName>
        <shortName evidence="10">LysRS</shortName>
    </alternativeName>
</protein>
<dbReference type="PROSITE" id="PS50862">
    <property type="entry name" value="AA_TRNA_LIGASE_II"/>
    <property type="match status" value="1"/>
</dbReference>
<evidence type="ECO:0000256" key="5">
    <source>
        <dbReference type="ARBA" id="ARBA00022741"/>
    </source>
</evidence>
<evidence type="ECO:0000256" key="9">
    <source>
        <dbReference type="ARBA" id="ARBA00048573"/>
    </source>
</evidence>
<feature type="binding site" evidence="10">
    <location>
        <position position="411"/>
    </location>
    <ligand>
        <name>Mg(2+)</name>
        <dbReference type="ChEBI" id="CHEBI:18420"/>
        <label>1</label>
    </ligand>
</feature>
<dbReference type="CDD" id="cd00775">
    <property type="entry name" value="LysRS_core"/>
    <property type="match status" value="1"/>
</dbReference>
<dbReference type="NCBIfam" id="TIGR00499">
    <property type="entry name" value="lysS_bact"/>
    <property type="match status" value="1"/>
</dbReference>
<evidence type="ECO:0000313" key="14">
    <source>
        <dbReference type="Proteomes" id="UP000032740"/>
    </source>
</evidence>
<dbReference type="OrthoDB" id="9801152at2"/>
<dbReference type="EMBL" id="FO681347">
    <property type="protein sequence ID" value="CCV64976.1"/>
    <property type="molecule type" value="Genomic_DNA"/>
</dbReference>
<evidence type="ECO:0000256" key="2">
    <source>
        <dbReference type="ARBA" id="ARBA00011738"/>
    </source>
</evidence>
<evidence type="ECO:0000259" key="12">
    <source>
        <dbReference type="PROSITE" id="PS50862"/>
    </source>
</evidence>
<evidence type="ECO:0000256" key="3">
    <source>
        <dbReference type="ARBA" id="ARBA00022598"/>
    </source>
</evidence>
<dbReference type="Gene3D" id="2.40.50.140">
    <property type="entry name" value="Nucleic acid-binding proteins"/>
    <property type="match status" value="1"/>
</dbReference>
<dbReference type="Pfam" id="PF00152">
    <property type="entry name" value="tRNA-synt_2"/>
    <property type="match status" value="1"/>
</dbReference>
<dbReference type="AlphaFoldDB" id="U4KSG0"/>
<evidence type="ECO:0000256" key="6">
    <source>
        <dbReference type="ARBA" id="ARBA00022840"/>
    </source>
</evidence>
<comment type="subcellular location">
    <subcellularLocation>
        <location evidence="10">Cytoplasm</location>
    </subcellularLocation>
</comment>
<sequence>MYPDDFNEQQLIRRKKVEELKELGVDPFGKKYQRTHTTKQIIETYGNDDHDTLEEKHVEVSVAGRIVLKRVQGKAGFMHLQDRDGKIQAYVRLDGVGELSFDLYKRADLGDIVGIKGILFRTKTDELTIKATEFTHLTKALRPLPDKFHGLQDKEEARRRRYVDLIVNEEAQFVAKTRPRIIRAIQHFFDSKGFIEVETPVLHSILGGAAARPFVTHHNALDMDFYLRIATELPLKRLIVGGLEAVYEIGRLFRNEGIDATHNPEFTTIEAYLAYADMEDIMDLVENCLSTVTHEVLGTYDVTYGENTIHMKDFKRVHMVDLIKELSGVDFWQQMSLDEAKDLAKKHEIKIEKHFSIGHIIEAFYEKYGEPSIIQPTMVYGHPVEISPLAKKNEKDPRFTDRFELFIAGKEYANAFSELNDPIDQKERFLHQLEQKALGDDEASEMDIDFVEALEYGMPPTGGLGIGIDRLIMLLTNTPNIRDVILFPHARRK</sequence>
<keyword evidence="4 10" id="KW-0479">Metal-binding</keyword>
<dbReference type="KEGG" id="apal:BN85413990"/>
<feature type="domain" description="Aminoacyl-transfer RNA synthetases class-II family profile" evidence="12">
    <location>
        <begin position="180"/>
        <end position="488"/>
    </location>
</feature>
<dbReference type="RefSeq" id="WP_030003859.1">
    <property type="nucleotide sequence ID" value="NC_022538.1"/>
</dbReference>
<name>U4KSG0_ALTPJ</name>
<feature type="binding site" evidence="10">
    <location>
        <position position="411"/>
    </location>
    <ligand>
        <name>Mg(2+)</name>
        <dbReference type="ChEBI" id="CHEBI:18420"/>
        <label>2</label>
    </ligand>
</feature>